<proteinExistence type="predicted"/>
<dbReference type="EMBL" id="JBFAUK010000002">
    <property type="protein sequence ID" value="MEV5505550.1"/>
    <property type="molecule type" value="Genomic_DNA"/>
</dbReference>
<evidence type="ECO:0000313" key="1">
    <source>
        <dbReference type="EMBL" id="MEV5505550.1"/>
    </source>
</evidence>
<dbReference type="Proteomes" id="UP001552594">
    <property type="component" value="Unassembled WGS sequence"/>
</dbReference>
<gene>
    <name evidence="1" type="ORF">AB0L16_03610</name>
</gene>
<protein>
    <submittedName>
        <fullName evidence="1">Uncharacterized protein</fullName>
    </submittedName>
</protein>
<name>A0ABV3JRS4_STRON</name>
<dbReference type="RefSeq" id="WP_153068669.1">
    <property type="nucleotide sequence ID" value="NZ_JBFAUK010000002.1"/>
</dbReference>
<comment type="caution">
    <text evidence="1">The sequence shown here is derived from an EMBL/GenBank/DDBJ whole genome shotgun (WGS) entry which is preliminary data.</text>
</comment>
<keyword evidence="2" id="KW-1185">Reference proteome</keyword>
<reference evidence="1 2" key="1">
    <citation type="submission" date="2024-06" db="EMBL/GenBank/DDBJ databases">
        <title>The Natural Products Discovery Center: Release of the First 8490 Sequenced Strains for Exploring Actinobacteria Biosynthetic Diversity.</title>
        <authorList>
            <person name="Kalkreuter E."/>
            <person name="Kautsar S.A."/>
            <person name="Yang D."/>
            <person name="Bader C.D."/>
            <person name="Teijaro C.N."/>
            <person name="Fluegel L."/>
            <person name="Davis C.M."/>
            <person name="Simpson J.R."/>
            <person name="Lauterbach L."/>
            <person name="Steele A.D."/>
            <person name="Gui C."/>
            <person name="Meng S."/>
            <person name="Li G."/>
            <person name="Viehrig K."/>
            <person name="Ye F."/>
            <person name="Su P."/>
            <person name="Kiefer A.F."/>
            <person name="Nichols A."/>
            <person name="Cepeda A.J."/>
            <person name="Yan W."/>
            <person name="Fan B."/>
            <person name="Jiang Y."/>
            <person name="Adhikari A."/>
            <person name="Zheng C.-J."/>
            <person name="Schuster L."/>
            <person name="Cowan T.M."/>
            <person name="Smanski M.J."/>
            <person name="Chevrette M.G."/>
            <person name="De Carvalho L.P.S."/>
            <person name="Shen B."/>
        </authorList>
    </citation>
    <scope>NUCLEOTIDE SEQUENCE [LARGE SCALE GENOMIC DNA]</scope>
    <source>
        <strain evidence="1 2">NPDC052347</strain>
    </source>
</reference>
<organism evidence="1 2">
    <name type="scientific">Streptomyces orinoci</name>
    <name type="common">Streptoverticillium orinoci</name>
    <dbReference type="NCBI Taxonomy" id="67339"/>
    <lineage>
        <taxon>Bacteria</taxon>
        <taxon>Bacillati</taxon>
        <taxon>Actinomycetota</taxon>
        <taxon>Actinomycetes</taxon>
        <taxon>Kitasatosporales</taxon>
        <taxon>Streptomycetaceae</taxon>
        <taxon>Streptomyces</taxon>
    </lineage>
</organism>
<sequence length="248" mass="27494">MAGRLAFLPCKTLLQRCEAGSVRRCRSLADYDDGAVVPVGDWQPLTTTEAERLWADADTPDGTVIELIRLRSALAGKALNLDELTVGLEPFANRWKPEFLGCATAGGGSWTTTEDAAKGRRLGLHVDNWDRLRHGARHIGRRRLCLNLGPGPRYLLIGDRTVEEICEALYEDVSQRYPHTDDIRRYVEQGQELRSLRIRLEPGEGYIAPTELLPHDGSTQDVVQPSTAAFWLGRWPVRGLDGPLVASG</sequence>
<accession>A0ABV3JRS4</accession>
<evidence type="ECO:0000313" key="2">
    <source>
        <dbReference type="Proteomes" id="UP001552594"/>
    </source>
</evidence>